<dbReference type="RefSeq" id="WP_010867879.1">
    <property type="nucleotide sequence ID" value="NC_000868.1"/>
</dbReference>
<organism evidence="1 3">
    <name type="scientific">Pyrococcus abyssi (strain GE5 / Orsay)</name>
    <dbReference type="NCBI Taxonomy" id="272844"/>
    <lineage>
        <taxon>Archaea</taxon>
        <taxon>Methanobacteriati</taxon>
        <taxon>Methanobacteriota</taxon>
        <taxon>Thermococci</taxon>
        <taxon>Thermococcales</taxon>
        <taxon>Thermococcaceae</taxon>
        <taxon>Pyrococcus</taxon>
    </lineage>
</organism>
<dbReference type="EMBL" id="HE613800">
    <property type="protein sequence ID" value="CCE70153.1"/>
    <property type="molecule type" value="Genomic_DNA"/>
</dbReference>
<reference evidence="1" key="3">
    <citation type="journal article" date="2001" name="Genome Res.">
        <title>Genome evolution at the genus level: comparison of three complete genomes of hyperthermophilic archaea.</title>
        <authorList>
            <person name="Lecompte O."/>
            <person name="Ripp R."/>
            <person name="Puzos-Barbe V."/>
            <person name="Duprat S."/>
            <person name="Heilig R."/>
            <person name="Dietrich J."/>
            <person name="Thierry J.C."/>
            <person name="Poch O."/>
        </authorList>
    </citation>
    <scope>NUCLEOTIDE SEQUENCE</scope>
    <source>
        <strain evidence="1">Orsay</strain>
    </source>
</reference>
<reference evidence="1 3" key="4">
    <citation type="journal article" date="2003" name="Mol. Microbiol.">
        <title>An integrated analysis of the genome of the hyperthermophilic archaeon Pyrococcus abyssi.</title>
        <authorList>
            <person name="Cohen G."/>
            <person name="Barbe V."/>
            <person name="Flament D."/>
            <person name="Galperin M."/>
            <person name="Heilig R."/>
            <person name="Ripp R."/>
            <person name="Lecompte O."/>
            <person name="Prieur D."/>
            <person name="Poch O."/>
            <person name="Quellerou J."/>
            <person name="Thierry J.C."/>
            <person name="Van der Oost J."/>
            <person name="Weissenbach J."/>
            <person name="Zivanovic Y."/>
            <person name="Forterre P."/>
        </authorList>
    </citation>
    <scope>NUCLEOTIDE SEQUENCE [LARGE SCALE GENOMIC DNA]</scope>
    <source>
        <strain evidence="3">GE5 / Orsay</strain>
        <strain evidence="1">Orsay</strain>
    </source>
</reference>
<reference evidence="1" key="1">
    <citation type="submission" date="1999-07" db="EMBL/GenBank/DDBJ databases">
        <authorList>
            <person name="Genoscope"/>
        </authorList>
    </citation>
    <scope>NUCLEOTIDE SEQUENCE</scope>
    <source>
        <strain evidence="1">Orsay</strain>
    </source>
</reference>
<dbReference type="HOGENOM" id="CLU_1014186_0_0_2"/>
<name>Q9V0N2_PYRAB</name>
<protein>
    <submittedName>
        <fullName evidence="1">Uncharacterized protein</fullName>
    </submittedName>
</protein>
<accession>Q9V0N2</accession>
<evidence type="ECO:0000313" key="1">
    <source>
        <dbReference type="EMBL" id="CAB49671.1"/>
    </source>
</evidence>
<dbReference type="OrthoDB" id="86129at2157"/>
<dbReference type="KEGG" id="pab:PAB1860"/>
<evidence type="ECO:0000313" key="3">
    <source>
        <dbReference type="Proteomes" id="UP000000810"/>
    </source>
</evidence>
<dbReference type="PIR" id="F75119">
    <property type="entry name" value="F75119"/>
</dbReference>
<dbReference type="EMBL" id="AJ248285">
    <property type="protein sequence ID" value="CAB49671.1"/>
    <property type="molecule type" value="Genomic_DNA"/>
</dbReference>
<sequence length="266" mass="29870">MVEITVNFYIEAAGNDKKAVETSISEIAEKLRGENVQILELNIEDPVETDDPKARYSAMMEAKIRGELGEIVNLILRYGPTIVELEDMKEREIRADELVKILALVSKVMGELMEKFGPLAIYPDLSNVPEPRIGYSEDEIAKMIIDEGMIRYQFVIEVFGKDKDSVESSIKKALAIEGCYINKIASKVLKEENINSEKRVKVLIALELLSNFEVLFNLTAKYSPVAIVMLEPEFVDINPTELQNALSGLATLVNELIHRPLLIANQ</sequence>
<reference evidence="2 4" key="5">
    <citation type="journal article" date="2012" name="Curr. Microbiol.">
        <title>Re-annotation of two hyperthermophilic archaea Pyrococcus abyssi GE5 and Pyrococcus furiosus DSM 3638.</title>
        <authorList>
            <person name="Gao J."/>
            <person name="Wang J."/>
        </authorList>
    </citation>
    <scope>GENOME REANNOTATION</scope>
    <source>
        <strain evidence="2">GE5</strain>
        <strain evidence="4">GE5 / Orsay</strain>
    </source>
</reference>
<evidence type="ECO:0000313" key="4">
    <source>
        <dbReference type="Proteomes" id="UP000009139"/>
    </source>
</evidence>
<evidence type="ECO:0000313" key="2">
    <source>
        <dbReference type="EMBL" id="CCE70153.1"/>
    </source>
</evidence>
<dbReference type="eggNOG" id="arCOG05037">
    <property type="taxonomic scope" value="Archaea"/>
</dbReference>
<dbReference type="AlphaFoldDB" id="Q9V0N2"/>
<dbReference type="Proteomes" id="UP000000810">
    <property type="component" value="Chromosome"/>
</dbReference>
<dbReference type="STRING" id="272844.PAB1860"/>
<gene>
    <name evidence="1" type="ordered locus">PAB1860</name>
</gene>
<reference evidence="1" key="2">
    <citation type="journal article" date="2000" name="J. Mol. Biol.">
        <title>Archaeal homologs of eukaryotic methylation guide small nucleolar RNAs: lessons from the Pyrococcus genomes.</title>
        <authorList>
            <person name="Gaspin C."/>
            <person name="Cavaille J."/>
            <person name="Erauso G."/>
        </authorList>
    </citation>
    <scope>NUCLEOTIDE SEQUENCE</scope>
    <source>
        <strain evidence="1">Orsay</strain>
    </source>
</reference>
<proteinExistence type="predicted"/>
<keyword evidence="3" id="KW-1185">Reference proteome</keyword>
<dbReference type="Proteomes" id="UP000009139">
    <property type="component" value="Chromosome"/>
</dbReference>
<dbReference type="PATRIC" id="fig|272844.11.peg.797"/>